<organism evidence="4 5">
    <name type="scientific">Rhizobium alvei</name>
    <dbReference type="NCBI Taxonomy" id="1132659"/>
    <lineage>
        <taxon>Bacteria</taxon>
        <taxon>Pseudomonadati</taxon>
        <taxon>Pseudomonadota</taxon>
        <taxon>Alphaproteobacteria</taxon>
        <taxon>Hyphomicrobiales</taxon>
        <taxon>Rhizobiaceae</taxon>
        <taxon>Rhizobium/Agrobacterium group</taxon>
        <taxon>Rhizobium</taxon>
    </lineage>
</organism>
<evidence type="ECO:0000256" key="1">
    <source>
        <dbReference type="ARBA" id="ARBA00043967"/>
    </source>
</evidence>
<dbReference type="Pfam" id="PF01458">
    <property type="entry name" value="SUFBD_core"/>
    <property type="match status" value="1"/>
</dbReference>
<dbReference type="InterPro" id="IPR000825">
    <property type="entry name" value="SUF_FeS_clus_asmbl_SufBD_core"/>
</dbReference>
<protein>
    <submittedName>
        <fullName evidence="4">Fe-S cluster assembly protein SufB</fullName>
    </submittedName>
</protein>
<dbReference type="SUPFAM" id="SSF101960">
    <property type="entry name" value="Stabilizer of iron transporter SufD"/>
    <property type="match status" value="1"/>
</dbReference>
<name>A0ABT8YHI7_9HYPH</name>
<dbReference type="PANTHER" id="PTHR30508:SF1">
    <property type="entry name" value="UPF0051 PROTEIN ABCI8, CHLOROPLASTIC-RELATED"/>
    <property type="match status" value="1"/>
</dbReference>
<dbReference type="NCBIfam" id="TIGR01980">
    <property type="entry name" value="sufB"/>
    <property type="match status" value="1"/>
</dbReference>
<dbReference type="RefSeq" id="WP_304375039.1">
    <property type="nucleotide sequence ID" value="NZ_JAUOZU010000003.1"/>
</dbReference>
<dbReference type="InterPro" id="IPR055346">
    <property type="entry name" value="Fe-S_cluster_assembly_SufBD"/>
</dbReference>
<dbReference type="NCBIfam" id="NF008773">
    <property type="entry name" value="PRK11814.1"/>
    <property type="match status" value="1"/>
</dbReference>
<dbReference type="PANTHER" id="PTHR30508">
    <property type="entry name" value="FES CLUSTER ASSEMBLY PROTEIN SUF"/>
    <property type="match status" value="1"/>
</dbReference>
<feature type="domain" description="SUF system FeS cluster assembly SufBD core" evidence="2">
    <location>
        <begin position="218"/>
        <end position="460"/>
    </location>
</feature>
<dbReference type="EMBL" id="JAUOZU010000003">
    <property type="protein sequence ID" value="MDO6963148.1"/>
    <property type="molecule type" value="Genomic_DNA"/>
</dbReference>
<evidence type="ECO:0000313" key="5">
    <source>
        <dbReference type="Proteomes" id="UP001174932"/>
    </source>
</evidence>
<accession>A0ABT8YHI7</accession>
<comment type="similarity">
    <text evidence="1">Belongs to the iron-sulfur cluster assembly SufBD family.</text>
</comment>
<evidence type="ECO:0000259" key="2">
    <source>
        <dbReference type="Pfam" id="PF01458"/>
    </source>
</evidence>
<dbReference type="Proteomes" id="UP001174932">
    <property type="component" value="Unassembled WGS sequence"/>
</dbReference>
<keyword evidence="5" id="KW-1185">Reference proteome</keyword>
<feature type="domain" description="SUF system FeS cluster assembly SufBD N-terminal" evidence="3">
    <location>
        <begin position="152"/>
        <end position="210"/>
    </location>
</feature>
<dbReference type="InterPro" id="IPR010231">
    <property type="entry name" value="SUF_FeS_clus_asmbl_SufB"/>
</dbReference>
<reference evidence="4" key="1">
    <citation type="journal article" date="2015" name="Int. J. Syst. Evol. Microbiol.">
        <title>Rhizobium alvei sp. nov., isolated from a freshwater river.</title>
        <authorList>
            <person name="Sheu S.Y."/>
            <person name="Huang H.W."/>
            <person name="Young C.C."/>
            <person name="Chen W.M."/>
        </authorList>
    </citation>
    <scope>NUCLEOTIDE SEQUENCE</scope>
    <source>
        <strain evidence="4">TNR-22</strain>
    </source>
</reference>
<evidence type="ECO:0000259" key="3">
    <source>
        <dbReference type="Pfam" id="PF19295"/>
    </source>
</evidence>
<gene>
    <name evidence="4" type="primary">sufB</name>
    <name evidence="4" type="ORF">Q4481_04215</name>
</gene>
<sequence>MAAVQETIDQVRAIDVDQYKYGFETDIETDKVPPGLNEDVIRLISAKKSEPEWMLEWRLEAYRRWLTMEEPTWARVHYPKIDFNSISYYAAPKGQTGPMSLDEVDPELLKTYEKLGIPLREQEILAGVQKSKIAVDAVFDSVSVVTTFKEELKKAGVIFMSISEAMREHPDLVKKYLGSVVPVTDNYYATLNCAVFTDGSFVYVPKGVRCPMELSTYFRINEKNTGQFERTLIIAEEGAYVSYLEGCTAPQRDENQLHAAVVELVALDDAEIKYSTVQNWYPGDKDGKGGIYNFVTKRGDCRGKNSKISWTQVETGSAITWKYPSCILRGDGSRGEFYSIAVSNGYQQVDSGTKMIHLGKNTSSRIISKGISAGHSNNTYRGQVAVNRKAENARNFTQCDSLLIGNNCGAHTVPYIEAKNSTAQLEHEATTSKISEDQLFYCLQRGIPEEAAVALIVNGFVREVIQELPMEFAVEAQKLINISLEGSVG</sequence>
<comment type="caution">
    <text evidence="4">The sequence shown here is derived from an EMBL/GenBank/DDBJ whole genome shotgun (WGS) entry which is preliminary data.</text>
</comment>
<reference evidence="4" key="2">
    <citation type="submission" date="2023-07" db="EMBL/GenBank/DDBJ databases">
        <authorList>
            <person name="Shen H."/>
        </authorList>
    </citation>
    <scope>NUCLEOTIDE SEQUENCE</scope>
    <source>
        <strain evidence="4">TNR-22</strain>
    </source>
</reference>
<dbReference type="Pfam" id="PF19295">
    <property type="entry name" value="SufBD_N"/>
    <property type="match status" value="1"/>
</dbReference>
<dbReference type="InterPro" id="IPR045595">
    <property type="entry name" value="SufBD_N"/>
</dbReference>
<proteinExistence type="inferred from homology"/>
<dbReference type="InterPro" id="IPR037284">
    <property type="entry name" value="SUF_FeS_clus_asmbl_SufBD_sf"/>
</dbReference>
<evidence type="ECO:0000313" key="4">
    <source>
        <dbReference type="EMBL" id="MDO6963148.1"/>
    </source>
</evidence>